<dbReference type="Proteomes" id="UP000253083">
    <property type="component" value="Unassembled WGS sequence"/>
</dbReference>
<dbReference type="EMBL" id="QNRT01000004">
    <property type="protein sequence ID" value="RBP49177.1"/>
    <property type="molecule type" value="Genomic_DNA"/>
</dbReference>
<dbReference type="InterPro" id="IPR051135">
    <property type="entry name" value="Gal/GlcNAc/GalNAc_ST"/>
</dbReference>
<keyword evidence="2" id="KW-1185">Reference proteome</keyword>
<dbReference type="PANTHER" id="PTHR10704:SF44">
    <property type="entry name" value="LD35051P-RELATED"/>
    <property type="match status" value="1"/>
</dbReference>
<evidence type="ECO:0000313" key="1">
    <source>
        <dbReference type="EMBL" id="RBP49177.1"/>
    </source>
</evidence>
<gene>
    <name evidence="1" type="ORF">DFR28_104103</name>
</gene>
<dbReference type="AlphaFoldDB" id="A0A395JGU7"/>
<name>A0A395JGU7_9GAMM</name>
<dbReference type="InParanoid" id="A0A395JGU7"/>
<dbReference type="InterPro" id="IPR027417">
    <property type="entry name" value="P-loop_NTPase"/>
</dbReference>
<sequence length="322" mass="37489">MKYIKAIIWKVRSLALRCLNIFLSWVYKYPRFSKGRNIVFFVGHDRSGSSWISGMLGKAANTLYVYEPINEDASFVGDFNLYNTCLAPGERSQKHEDIFDLASSGFGVNTVPFNKIARKLFSNPTVIIKEVGGMLLGEWFQQRYGGQVVLLTRHPAPVVLSNMKMGLANADKWLAAMRADPDLYADFLSRYDFESLGEDDVVTKFAIVYCVRYLMAFSQCHENSDWVQVNYEDFCLNPELEFEKLFTALKLDFSESIRQHIKETSEVDKSEFFFGTSRKSRRMLYKWHQECSAEDERKIREVLRAFDFPMYANDRDWQRKLV</sequence>
<organism evidence="1 2">
    <name type="scientific">Arenicella xantha</name>
    <dbReference type="NCBI Taxonomy" id="644221"/>
    <lineage>
        <taxon>Bacteria</taxon>
        <taxon>Pseudomonadati</taxon>
        <taxon>Pseudomonadota</taxon>
        <taxon>Gammaproteobacteria</taxon>
        <taxon>Arenicellales</taxon>
        <taxon>Arenicellaceae</taxon>
        <taxon>Arenicella</taxon>
    </lineage>
</organism>
<dbReference type="GO" id="GO:0006790">
    <property type="term" value="P:sulfur compound metabolic process"/>
    <property type="evidence" value="ECO:0007669"/>
    <property type="project" value="TreeGrafter"/>
</dbReference>
<dbReference type="SUPFAM" id="SSF52540">
    <property type="entry name" value="P-loop containing nucleoside triphosphate hydrolases"/>
    <property type="match status" value="1"/>
</dbReference>
<reference evidence="1 2" key="1">
    <citation type="submission" date="2018-06" db="EMBL/GenBank/DDBJ databases">
        <title>Genomic Encyclopedia of Type Strains, Phase IV (KMG-IV): sequencing the most valuable type-strain genomes for metagenomic binning, comparative biology and taxonomic classification.</title>
        <authorList>
            <person name="Goeker M."/>
        </authorList>
    </citation>
    <scope>NUCLEOTIDE SEQUENCE [LARGE SCALE GENOMIC DNA]</scope>
    <source>
        <strain evidence="1 2">DSM 24032</strain>
    </source>
</reference>
<evidence type="ECO:0008006" key="3">
    <source>
        <dbReference type="Google" id="ProtNLM"/>
    </source>
</evidence>
<evidence type="ECO:0000313" key="2">
    <source>
        <dbReference type="Proteomes" id="UP000253083"/>
    </source>
</evidence>
<protein>
    <recommendedName>
        <fullName evidence="3">Sulfotransferase domain-containing protein</fullName>
    </recommendedName>
</protein>
<dbReference type="Gene3D" id="3.40.50.300">
    <property type="entry name" value="P-loop containing nucleotide triphosphate hydrolases"/>
    <property type="match status" value="1"/>
</dbReference>
<dbReference type="GO" id="GO:0001517">
    <property type="term" value="F:N-acetylglucosamine 6-O-sulfotransferase activity"/>
    <property type="evidence" value="ECO:0007669"/>
    <property type="project" value="TreeGrafter"/>
</dbReference>
<proteinExistence type="predicted"/>
<dbReference type="GO" id="GO:0006044">
    <property type="term" value="P:N-acetylglucosamine metabolic process"/>
    <property type="evidence" value="ECO:0007669"/>
    <property type="project" value="TreeGrafter"/>
</dbReference>
<dbReference type="OrthoDB" id="1431348at2"/>
<dbReference type="RefSeq" id="WP_113955044.1">
    <property type="nucleotide sequence ID" value="NZ_QNRT01000004.1"/>
</dbReference>
<dbReference type="PANTHER" id="PTHR10704">
    <property type="entry name" value="CARBOHYDRATE SULFOTRANSFERASE"/>
    <property type="match status" value="1"/>
</dbReference>
<accession>A0A395JGU7</accession>
<comment type="caution">
    <text evidence="1">The sequence shown here is derived from an EMBL/GenBank/DDBJ whole genome shotgun (WGS) entry which is preliminary data.</text>
</comment>